<organism evidence="2 3">
    <name type="scientific">Flavobacterium cheongpyeongense</name>
    <dbReference type="NCBI Taxonomy" id="2212651"/>
    <lineage>
        <taxon>Bacteria</taxon>
        <taxon>Pseudomonadati</taxon>
        <taxon>Bacteroidota</taxon>
        <taxon>Flavobacteriia</taxon>
        <taxon>Flavobacteriales</taxon>
        <taxon>Flavobacteriaceae</taxon>
        <taxon>Flavobacterium</taxon>
    </lineage>
</organism>
<evidence type="ECO:0000313" key="2">
    <source>
        <dbReference type="EMBL" id="PXY40424.1"/>
    </source>
</evidence>
<dbReference type="Proteomes" id="UP000247903">
    <property type="component" value="Unassembled WGS sequence"/>
</dbReference>
<comment type="caution">
    <text evidence="2">The sequence shown here is derived from an EMBL/GenBank/DDBJ whole genome shotgun (WGS) entry which is preliminary data.</text>
</comment>
<sequence>MITSPKMKKLNPSITIIFVISASIILLNRYTQFHINDYRVHFFFLFFSVSLMVILIGQFFKKLQSNWSIIAVFLIIGILCGLKAFFTWGGDWKTQTILYRNIQNKGKTINYQLRGDRFAFGYKKRIIGIYHLAPFMEWTIDVDTLYLDKTKWRKINLQVNEMKLK</sequence>
<evidence type="ECO:0000313" key="3">
    <source>
        <dbReference type="Proteomes" id="UP000247903"/>
    </source>
</evidence>
<feature type="transmembrane region" description="Helical" evidence="1">
    <location>
        <begin position="12"/>
        <end position="30"/>
    </location>
</feature>
<gene>
    <name evidence="2" type="ORF">DMB65_12490</name>
</gene>
<keyword evidence="3" id="KW-1185">Reference proteome</keyword>
<name>A0A2V4C2I0_9FLAO</name>
<feature type="transmembrane region" description="Helical" evidence="1">
    <location>
        <begin position="42"/>
        <end position="60"/>
    </location>
</feature>
<accession>A0A2V4C2I0</accession>
<dbReference type="EMBL" id="QJHK01000010">
    <property type="protein sequence ID" value="PXY40424.1"/>
    <property type="molecule type" value="Genomic_DNA"/>
</dbReference>
<dbReference type="AlphaFoldDB" id="A0A2V4C2I0"/>
<feature type="transmembrane region" description="Helical" evidence="1">
    <location>
        <begin position="66"/>
        <end position="86"/>
    </location>
</feature>
<keyword evidence="1" id="KW-1133">Transmembrane helix</keyword>
<reference evidence="2 3" key="1">
    <citation type="submission" date="2018-05" db="EMBL/GenBank/DDBJ databases">
        <title>Flavobacterium sp. strain IMCC34759, incomplete genome.</title>
        <authorList>
            <person name="Joung Y."/>
            <person name="Cho J."/>
        </authorList>
    </citation>
    <scope>NUCLEOTIDE SEQUENCE [LARGE SCALE GENOMIC DNA]</scope>
    <source>
        <strain evidence="2 3">IMCC34759</strain>
    </source>
</reference>
<keyword evidence="1" id="KW-0812">Transmembrane</keyword>
<keyword evidence="1" id="KW-0472">Membrane</keyword>
<protein>
    <submittedName>
        <fullName evidence="2">Uncharacterized protein</fullName>
    </submittedName>
</protein>
<evidence type="ECO:0000256" key="1">
    <source>
        <dbReference type="SAM" id="Phobius"/>
    </source>
</evidence>
<proteinExistence type="predicted"/>